<reference evidence="2" key="1">
    <citation type="submission" date="2022-09" db="EMBL/GenBank/DDBJ databases">
        <title>Aureispira anguillicida sp. nov., isolated from Leptocephalus of Japanese eel Anguilla japonica.</title>
        <authorList>
            <person name="Yuasa K."/>
            <person name="Mekata T."/>
            <person name="Ikunari K."/>
        </authorList>
    </citation>
    <scope>NUCLEOTIDE SEQUENCE</scope>
    <source>
        <strain evidence="2">EL160426</strain>
    </source>
</reference>
<evidence type="ECO:0000313" key="3">
    <source>
        <dbReference type="Proteomes" id="UP001060919"/>
    </source>
</evidence>
<keyword evidence="1" id="KW-0812">Transmembrane</keyword>
<dbReference type="EMBL" id="AP026867">
    <property type="protein sequence ID" value="BDS12504.1"/>
    <property type="molecule type" value="Genomic_DNA"/>
</dbReference>
<accession>A0A916DSF9</accession>
<feature type="transmembrane region" description="Helical" evidence="1">
    <location>
        <begin position="69"/>
        <end position="87"/>
    </location>
</feature>
<keyword evidence="1" id="KW-1133">Transmembrane helix</keyword>
<evidence type="ECO:0000313" key="2">
    <source>
        <dbReference type="EMBL" id="BDS12504.1"/>
    </source>
</evidence>
<gene>
    <name evidence="2" type="ORF">AsAng_0032270</name>
</gene>
<evidence type="ECO:0000256" key="1">
    <source>
        <dbReference type="SAM" id="Phobius"/>
    </source>
</evidence>
<keyword evidence="3" id="KW-1185">Reference proteome</keyword>
<name>A0A916DSF9_9BACT</name>
<dbReference type="AlphaFoldDB" id="A0A916DSF9"/>
<protein>
    <submittedName>
        <fullName evidence="2">Uncharacterized protein</fullName>
    </submittedName>
</protein>
<dbReference type="RefSeq" id="WP_264793569.1">
    <property type="nucleotide sequence ID" value="NZ_AP026867.1"/>
</dbReference>
<feature type="transmembrane region" description="Helical" evidence="1">
    <location>
        <begin position="151"/>
        <end position="182"/>
    </location>
</feature>
<feature type="transmembrane region" description="Helical" evidence="1">
    <location>
        <begin position="6"/>
        <end position="23"/>
    </location>
</feature>
<dbReference type="Proteomes" id="UP001060919">
    <property type="component" value="Chromosome"/>
</dbReference>
<organism evidence="2 3">
    <name type="scientific">Aureispira anguillae</name>
    <dbReference type="NCBI Taxonomy" id="2864201"/>
    <lineage>
        <taxon>Bacteria</taxon>
        <taxon>Pseudomonadati</taxon>
        <taxon>Bacteroidota</taxon>
        <taxon>Saprospiria</taxon>
        <taxon>Saprospirales</taxon>
        <taxon>Saprospiraceae</taxon>
        <taxon>Aureispira</taxon>
    </lineage>
</organism>
<feature type="transmembrane region" description="Helical" evidence="1">
    <location>
        <begin position="113"/>
        <end position="131"/>
    </location>
</feature>
<sequence length="186" mass="22066">MNPSNYFYFLHAILVGLTILLYVQKWGEIIQLRQYSIYRIVPILWSIVFLLLFNQYYIQARIELVKHPMLLLLSPSIYYLIGLILFPNSNSLDRKDKFAYLDYYEYFRKHNRIIMGLAWIGVFLNFTLYWRTTNTTTSITSYSYDFITQQYNYIIVGTLGFAFFVEHKGLMCLLAWLLIVVLGSLG</sequence>
<dbReference type="KEGG" id="aup:AsAng_0032270"/>
<proteinExistence type="predicted"/>
<feature type="transmembrane region" description="Helical" evidence="1">
    <location>
        <begin position="35"/>
        <end position="57"/>
    </location>
</feature>
<keyword evidence="1" id="KW-0472">Membrane</keyword>